<name>A0A6A4GXP7_9AGAR</name>
<evidence type="ECO:0000313" key="2">
    <source>
        <dbReference type="EMBL" id="KAE9389805.1"/>
    </source>
</evidence>
<evidence type="ECO:0000256" key="1">
    <source>
        <dbReference type="SAM" id="SignalP"/>
    </source>
</evidence>
<feature type="chain" id="PRO_5025482566" evidence="1">
    <location>
        <begin position="22"/>
        <end position="78"/>
    </location>
</feature>
<keyword evidence="3" id="KW-1185">Reference proteome</keyword>
<dbReference type="Pfam" id="PF08520">
    <property type="entry name" value="Mitofissin"/>
    <property type="match status" value="1"/>
</dbReference>
<gene>
    <name evidence="2" type="ORF">BT96DRAFT_834437</name>
</gene>
<dbReference type="AlphaFoldDB" id="A0A6A4GXP7"/>
<reference evidence="2" key="1">
    <citation type="journal article" date="2019" name="Environ. Microbiol.">
        <title>Fungal ecological strategies reflected in gene transcription - a case study of two litter decomposers.</title>
        <authorList>
            <person name="Barbi F."/>
            <person name="Kohler A."/>
            <person name="Barry K."/>
            <person name="Baskaran P."/>
            <person name="Daum C."/>
            <person name="Fauchery L."/>
            <person name="Ihrmark K."/>
            <person name="Kuo A."/>
            <person name="LaButti K."/>
            <person name="Lipzen A."/>
            <person name="Morin E."/>
            <person name="Grigoriev I.V."/>
            <person name="Henrissat B."/>
            <person name="Lindahl B."/>
            <person name="Martin F."/>
        </authorList>
    </citation>
    <scope>NUCLEOTIDE SEQUENCE</scope>
    <source>
        <strain evidence="2">JB14</strain>
    </source>
</reference>
<dbReference type="PANTHER" id="PTHR28075">
    <property type="entry name" value="CHROMOSOME 16, WHOLE GENOME SHOTGUN SEQUENCE"/>
    <property type="match status" value="1"/>
</dbReference>
<dbReference type="OrthoDB" id="16824at2759"/>
<sequence>MALGKLFHYALDAALLSTVLAGVKKSSGFSPDLAQISNPTARSLAETYLGFGESVFGIVQGSVVNSAYFTHGNGSAGR</sequence>
<keyword evidence="1" id="KW-0732">Signal</keyword>
<dbReference type="PANTHER" id="PTHR28075:SF3">
    <property type="entry name" value="DUF1748-DOMAIN-CONTAINING PROTEIN"/>
    <property type="match status" value="1"/>
</dbReference>
<dbReference type="GO" id="GO:0005737">
    <property type="term" value="C:cytoplasm"/>
    <property type="evidence" value="ECO:0007669"/>
    <property type="project" value="TreeGrafter"/>
</dbReference>
<organism evidence="2 3">
    <name type="scientific">Gymnopus androsaceus JB14</name>
    <dbReference type="NCBI Taxonomy" id="1447944"/>
    <lineage>
        <taxon>Eukaryota</taxon>
        <taxon>Fungi</taxon>
        <taxon>Dikarya</taxon>
        <taxon>Basidiomycota</taxon>
        <taxon>Agaricomycotina</taxon>
        <taxon>Agaricomycetes</taxon>
        <taxon>Agaricomycetidae</taxon>
        <taxon>Agaricales</taxon>
        <taxon>Marasmiineae</taxon>
        <taxon>Omphalotaceae</taxon>
        <taxon>Gymnopus</taxon>
    </lineage>
</organism>
<proteinExistence type="predicted"/>
<dbReference type="InterPro" id="IPR013726">
    <property type="entry name" value="Mitofissin"/>
</dbReference>
<dbReference type="Proteomes" id="UP000799118">
    <property type="component" value="Unassembled WGS sequence"/>
</dbReference>
<dbReference type="EMBL" id="ML769682">
    <property type="protein sequence ID" value="KAE9389805.1"/>
    <property type="molecule type" value="Genomic_DNA"/>
</dbReference>
<feature type="signal peptide" evidence="1">
    <location>
        <begin position="1"/>
        <end position="21"/>
    </location>
</feature>
<evidence type="ECO:0000313" key="3">
    <source>
        <dbReference type="Proteomes" id="UP000799118"/>
    </source>
</evidence>
<accession>A0A6A4GXP7</accession>
<protein>
    <submittedName>
        <fullName evidence="2">DUF1748-domain-containing protein</fullName>
    </submittedName>
</protein>